<dbReference type="Proteomes" id="UP000276834">
    <property type="component" value="Unassembled WGS sequence"/>
</dbReference>
<evidence type="ECO:0000313" key="3">
    <source>
        <dbReference type="Proteomes" id="UP000276834"/>
    </source>
</evidence>
<dbReference type="AlphaFoldDB" id="A0A3L8SV48"/>
<feature type="region of interest" description="Disordered" evidence="1">
    <location>
        <begin position="99"/>
        <end position="123"/>
    </location>
</feature>
<keyword evidence="3" id="KW-1185">Reference proteome</keyword>
<feature type="compositionally biased region" description="Low complexity" evidence="1">
    <location>
        <begin position="171"/>
        <end position="182"/>
    </location>
</feature>
<reference evidence="2 3" key="1">
    <citation type="journal article" date="2018" name="Proc. R. Soc. B">
        <title>A non-coding region near Follistatin controls head colour polymorphism in the Gouldian finch.</title>
        <authorList>
            <person name="Toomey M.B."/>
            <person name="Marques C.I."/>
            <person name="Andrade P."/>
            <person name="Araujo P.M."/>
            <person name="Sabatino S."/>
            <person name="Gazda M.A."/>
            <person name="Afonso S."/>
            <person name="Lopes R.J."/>
            <person name="Corbo J.C."/>
            <person name="Carneiro M."/>
        </authorList>
    </citation>
    <scope>NUCLEOTIDE SEQUENCE [LARGE SCALE GENOMIC DNA]</scope>
    <source>
        <strain evidence="2">Red01</strain>
        <tissue evidence="2">Muscle</tissue>
    </source>
</reference>
<organism evidence="2 3">
    <name type="scientific">Chloebia gouldiae</name>
    <name type="common">Gouldian finch</name>
    <name type="synonym">Erythrura gouldiae</name>
    <dbReference type="NCBI Taxonomy" id="44316"/>
    <lineage>
        <taxon>Eukaryota</taxon>
        <taxon>Metazoa</taxon>
        <taxon>Chordata</taxon>
        <taxon>Craniata</taxon>
        <taxon>Vertebrata</taxon>
        <taxon>Euteleostomi</taxon>
        <taxon>Archelosauria</taxon>
        <taxon>Archosauria</taxon>
        <taxon>Dinosauria</taxon>
        <taxon>Saurischia</taxon>
        <taxon>Theropoda</taxon>
        <taxon>Coelurosauria</taxon>
        <taxon>Aves</taxon>
        <taxon>Neognathae</taxon>
        <taxon>Neoaves</taxon>
        <taxon>Telluraves</taxon>
        <taxon>Australaves</taxon>
        <taxon>Passeriformes</taxon>
        <taxon>Passeroidea</taxon>
        <taxon>Passeridae</taxon>
        <taxon>Chloebia</taxon>
    </lineage>
</organism>
<feature type="region of interest" description="Disordered" evidence="1">
    <location>
        <begin position="168"/>
        <end position="192"/>
    </location>
</feature>
<comment type="caution">
    <text evidence="2">The sequence shown here is derived from an EMBL/GenBank/DDBJ whole genome shotgun (WGS) entry which is preliminary data.</text>
</comment>
<evidence type="ECO:0000313" key="2">
    <source>
        <dbReference type="EMBL" id="RLW09192.1"/>
    </source>
</evidence>
<proteinExistence type="predicted"/>
<name>A0A3L8SV48_CHLGU</name>
<evidence type="ECO:0000256" key="1">
    <source>
        <dbReference type="SAM" id="MobiDB-lite"/>
    </source>
</evidence>
<protein>
    <submittedName>
        <fullName evidence="2">Uncharacterized protein</fullName>
    </submittedName>
</protein>
<dbReference type="EMBL" id="QUSF01000005">
    <property type="protein sequence ID" value="RLW09192.1"/>
    <property type="molecule type" value="Genomic_DNA"/>
</dbReference>
<gene>
    <name evidence="2" type="ORF">DV515_00002955</name>
</gene>
<sequence>MCSCAKFEVHTEGHTEIKSSCLNTWVVSKSFDIDTYGSHASTPTYKKYPYCQPDTEEGRWERKVSCEDQVPVSFEHRVAQRPALLSPACPRGSCAQGGAAVTRARRQGPARPRPGPGPALGNLTGRRSIAGSKISFLIQGARYSSTATFFRGLRSACGSSNTSTWGGIAIPPSSFSDSNSDSLPPPGESSDAEIGRKHFYKVSIDESTCCESFGEDVSVLVGGTVDEDEELEALKETAPALKRGVGPTVQNARTPETPCSTSYCSTWKHQYQVLQRIIKTKTRQIKKHRTFVFLKVS</sequence>
<accession>A0A3L8SV48</accession>